<reference evidence="3 6" key="3">
    <citation type="submission" date="2016-10" db="EMBL/GenBank/DDBJ databases">
        <title>Genome sequence of Nocardia seriolae strain EM150506, isolated from Anguila japonica.</title>
        <authorList>
            <person name="Han H.-J."/>
        </authorList>
    </citation>
    <scope>NUCLEOTIDE SEQUENCE [LARGE SCALE GENOMIC DNA]</scope>
    <source>
        <strain evidence="3 6">EM150506</strain>
    </source>
</reference>
<dbReference type="Proteomes" id="UP000037179">
    <property type="component" value="Unassembled WGS sequence"/>
</dbReference>
<dbReference type="EMBL" id="BBYQ01000021">
    <property type="protein sequence ID" value="GAP27645.1"/>
    <property type="molecule type" value="Genomic_DNA"/>
</dbReference>
<dbReference type="Gene3D" id="2.30.110.10">
    <property type="entry name" value="Electron Transport, Fmn-binding Protein, Chain A"/>
    <property type="match status" value="1"/>
</dbReference>
<proteinExistence type="predicted"/>
<reference evidence="5" key="1">
    <citation type="submission" date="2015-07" db="EMBL/GenBank/DDBJ databases">
        <title>Nocardia seriolae U-1 whole genome shotgun sequence.</title>
        <authorList>
            <person name="Imajoh M."/>
            <person name="Fukumoto Y."/>
            <person name="Sukeda M."/>
            <person name="Yamane J."/>
            <person name="Yamasaki K."/>
            <person name="Shimizu M."/>
            <person name="Ohnishi K."/>
            <person name="Oshima S."/>
        </authorList>
    </citation>
    <scope>NUCLEOTIDE SEQUENCE [LARGE SCALE GENOMIC DNA]</scope>
    <source>
        <strain evidence="5">U-1</strain>
    </source>
</reference>
<dbReference type="InterPro" id="IPR011576">
    <property type="entry name" value="Pyridox_Oxase_N"/>
</dbReference>
<dbReference type="NCBIfam" id="TIGR03666">
    <property type="entry name" value="Rv2061_F420"/>
    <property type="match status" value="1"/>
</dbReference>
<keyword evidence="5" id="KW-1185">Reference proteome</keyword>
<dbReference type="Pfam" id="PF01243">
    <property type="entry name" value="PNPOx_N"/>
    <property type="match status" value="1"/>
</dbReference>
<reference evidence="4 5" key="2">
    <citation type="journal article" date="2016" name="Genome Announc.">
        <title>Draft Genome Sequence of Erythromycin- and Oxytetracycline-Sensitive Nocardia seriolae Strain U-1 (NBRC 110359).</title>
        <authorList>
            <person name="Imajoh M."/>
            <person name="Sukeda M."/>
            <person name="Shimizu M."/>
            <person name="Yamane J."/>
            <person name="Ohnishi K."/>
            <person name="Oshima S."/>
        </authorList>
    </citation>
    <scope>NUCLEOTIDE SEQUENCE [LARGE SCALE GENOMIC DNA]</scope>
    <source>
        <strain evidence="4 5">U-1</strain>
    </source>
</reference>
<sequence length="141" mass="15168">MPALVRLPSVDGMTWNDVAQAKYALLTTYKKDGSPVSTPVWIAPDGDRIVVWTTPDTGKVKRIRRNPRIALQPCDGRGKPRSDEIITGLARILDAAGTEEVRAAVSRKYRYAGALAIKVHKAFRGADASIGVAVTPNASEG</sequence>
<evidence type="ECO:0000313" key="4">
    <source>
        <dbReference type="EMBL" id="GAP27645.1"/>
    </source>
</evidence>
<dbReference type="AlphaFoldDB" id="A0ABC9YQV7"/>
<dbReference type="InterPro" id="IPR012349">
    <property type="entry name" value="Split_barrel_FMN-bd"/>
</dbReference>
<dbReference type="KEGG" id="nsr:NS506_03320"/>
<dbReference type="SUPFAM" id="SSF50475">
    <property type="entry name" value="FMN-binding split barrel"/>
    <property type="match status" value="1"/>
</dbReference>
<dbReference type="GO" id="GO:0016491">
    <property type="term" value="F:oxidoreductase activity"/>
    <property type="evidence" value="ECO:0007669"/>
    <property type="project" value="UniProtKB-KW"/>
</dbReference>
<evidence type="ECO:0000313" key="6">
    <source>
        <dbReference type="Proteomes" id="UP000180166"/>
    </source>
</evidence>
<evidence type="ECO:0000313" key="5">
    <source>
        <dbReference type="Proteomes" id="UP000037179"/>
    </source>
</evidence>
<dbReference type="Proteomes" id="UP000180166">
    <property type="component" value="Chromosome"/>
</dbReference>
<accession>A0ABC9YQV7</accession>
<evidence type="ECO:0000259" key="2">
    <source>
        <dbReference type="Pfam" id="PF01243"/>
    </source>
</evidence>
<evidence type="ECO:0000256" key="1">
    <source>
        <dbReference type="ARBA" id="ARBA00023002"/>
    </source>
</evidence>
<dbReference type="EMBL" id="CP017839">
    <property type="protein sequence ID" value="APA97372.1"/>
    <property type="molecule type" value="Genomic_DNA"/>
</dbReference>
<protein>
    <recommendedName>
        <fullName evidence="2">Pyridoxamine 5'-phosphate oxidase N-terminal domain-containing protein</fullName>
    </recommendedName>
</protein>
<name>A0ABC9YQV7_9NOCA</name>
<dbReference type="InterPro" id="IPR019965">
    <property type="entry name" value="PPOX_F420-dep_Rv2061_put"/>
</dbReference>
<gene>
    <name evidence="3" type="ORF">NS506_03320</name>
    <name evidence="4" type="ORF">NSK11_contig00021-0068</name>
</gene>
<dbReference type="PANTHER" id="PTHR35176">
    <property type="entry name" value="HEME OXYGENASE HI_0854-RELATED"/>
    <property type="match status" value="1"/>
</dbReference>
<evidence type="ECO:0000313" key="3">
    <source>
        <dbReference type="EMBL" id="APA97372.1"/>
    </source>
</evidence>
<dbReference type="PANTHER" id="PTHR35176:SF11">
    <property type="entry name" value="PYRIDOXAMINE 5'-PHOSPHATE OXIDASE FAMILY PROTEIN"/>
    <property type="match status" value="1"/>
</dbReference>
<dbReference type="InterPro" id="IPR052019">
    <property type="entry name" value="F420H2_bilvrd_red/Heme_oxyg"/>
</dbReference>
<organism evidence="4 5">
    <name type="scientific">Nocardia seriolae</name>
    <dbReference type="NCBI Taxonomy" id="37332"/>
    <lineage>
        <taxon>Bacteria</taxon>
        <taxon>Bacillati</taxon>
        <taxon>Actinomycetota</taxon>
        <taxon>Actinomycetes</taxon>
        <taxon>Mycobacteriales</taxon>
        <taxon>Nocardiaceae</taxon>
        <taxon>Nocardia</taxon>
    </lineage>
</organism>
<feature type="domain" description="Pyridoxamine 5'-phosphate oxidase N-terminal" evidence="2">
    <location>
        <begin position="19"/>
        <end position="107"/>
    </location>
</feature>
<keyword evidence="1" id="KW-0560">Oxidoreductase</keyword>